<protein>
    <submittedName>
        <fullName evidence="1">Uncharacterized protein</fullName>
    </submittedName>
</protein>
<accession>A0A934SYL1</accession>
<dbReference type="RefSeq" id="WP_200598612.1">
    <property type="nucleotide sequence ID" value="NZ_JAEPBG010000045.1"/>
</dbReference>
<keyword evidence="2" id="KW-1185">Reference proteome</keyword>
<reference evidence="1" key="1">
    <citation type="submission" date="2021-01" db="EMBL/GenBank/DDBJ databases">
        <title>Genome sequence of strain Noviherbaspirillum sp. DKR-6.</title>
        <authorList>
            <person name="Chaudhary D.K."/>
        </authorList>
    </citation>
    <scope>NUCLEOTIDE SEQUENCE</scope>
    <source>
        <strain evidence="1">DKR-6</strain>
    </source>
</reference>
<evidence type="ECO:0000313" key="2">
    <source>
        <dbReference type="Proteomes" id="UP000622890"/>
    </source>
</evidence>
<proteinExistence type="predicted"/>
<name>A0A934SYL1_9BURK</name>
<dbReference type="EMBL" id="JAEPBG010000045">
    <property type="protein sequence ID" value="MBK4739246.1"/>
    <property type="molecule type" value="Genomic_DNA"/>
</dbReference>
<gene>
    <name evidence="1" type="ORF">JJB74_32050</name>
</gene>
<comment type="caution">
    <text evidence="1">The sequence shown here is derived from an EMBL/GenBank/DDBJ whole genome shotgun (WGS) entry which is preliminary data.</text>
</comment>
<dbReference type="AlphaFoldDB" id="A0A934SYL1"/>
<organism evidence="1 2">
    <name type="scientific">Noviherbaspirillum pedocola</name>
    <dbReference type="NCBI Taxonomy" id="2801341"/>
    <lineage>
        <taxon>Bacteria</taxon>
        <taxon>Pseudomonadati</taxon>
        <taxon>Pseudomonadota</taxon>
        <taxon>Betaproteobacteria</taxon>
        <taxon>Burkholderiales</taxon>
        <taxon>Oxalobacteraceae</taxon>
        <taxon>Noviherbaspirillum</taxon>
    </lineage>
</organism>
<sequence length="101" mass="11351">MPSKTSEDLDNDVLLELIVEIQRIVEKRHGPQESADRVLDYTIHAALTMIDAVTSHEPAPERIKSFRSIVSLFSAIAETDYIQPIGDEPKQTRHQARDASP</sequence>
<dbReference type="Proteomes" id="UP000622890">
    <property type="component" value="Unassembled WGS sequence"/>
</dbReference>
<evidence type="ECO:0000313" key="1">
    <source>
        <dbReference type="EMBL" id="MBK4739246.1"/>
    </source>
</evidence>